<name>A0AA41SC93_PAPNU</name>
<evidence type="ECO:0000256" key="5">
    <source>
        <dbReference type="ARBA" id="ARBA00022989"/>
    </source>
</evidence>
<evidence type="ECO:0000256" key="6">
    <source>
        <dbReference type="ARBA" id="ARBA00023136"/>
    </source>
</evidence>
<evidence type="ECO:0000256" key="4">
    <source>
        <dbReference type="ARBA" id="ARBA00022692"/>
    </source>
</evidence>
<dbReference type="AlphaFoldDB" id="A0AA41SC93"/>
<gene>
    <name evidence="8" type="ORF">MKW94_016129</name>
</gene>
<keyword evidence="3" id="KW-0813">Transport</keyword>
<keyword evidence="9" id="KW-1185">Reference proteome</keyword>
<proteinExistence type="inferred from homology"/>
<comment type="subcellular location">
    <subcellularLocation>
        <location evidence="1">Membrane</location>
        <topology evidence="1">Multi-pass membrane protein</topology>
    </subcellularLocation>
</comment>
<evidence type="ECO:0000313" key="8">
    <source>
        <dbReference type="EMBL" id="MCL7036834.1"/>
    </source>
</evidence>
<comment type="caution">
    <text evidence="8">The sequence shown here is derived from an EMBL/GenBank/DDBJ whole genome shotgun (WGS) entry which is preliminary data.</text>
</comment>
<keyword evidence="6 7" id="KW-0472">Membrane</keyword>
<sequence>MAVHGEDGKGKLAAMAVCWLLGNGCLFSWNSMLTIVDYFGIVFPNYHPSRVLTLVYQPFATGTLAILTYNEAKINTRKRNLYGYLLFFVSSLMIIVVSKFAPPLLTFII</sequence>
<evidence type="ECO:0000256" key="1">
    <source>
        <dbReference type="ARBA" id="ARBA00004141"/>
    </source>
</evidence>
<dbReference type="PANTHER" id="PTHR10332">
    <property type="entry name" value="EQUILIBRATIVE NUCLEOSIDE TRANSPORTER"/>
    <property type="match status" value="1"/>
</dbReference>
<dbReference type="Proteomes" id="UP001177140">
    <property type="component" value="Unassembled WGS sequence"/>
</dbReference>
<dbReference type="GO" id="GO:0005886">
    <property type="term" value="C:plasma membrane"/>
    <property type="evidence" value="ECO:0007669"/>
    <property type="project" value="TreeGrafter"/>
</dbReference>
<feature type="transmembrane region" description="Helical" evidence="7">
    <location>
        <begin position="12"/>
        <end position="31"/>
    </location>
</feature>
<accession>A0AA41SC93</accession>
<evidence type="ECO:0000256" key="7">
    <source>
        <dbReference type="SAM" id="Phobius"/>
    </source>
</evidence>
<keyword evidence="4 7" id="KW-0812">Transmembrane</keyword>
<comment type="similarity">
    <text evidence="2">Belongs to the SLC29A/ENT transporter (TC 2.A.57) family.</text>
</comment>
<dbReference type="EMBL" id="JAJJMA010172555">
    <property type="protein sequence ID" value="MCL7036834.1"/>
    <property type="molecule type" value="Genomic_DNA"/>
</dbReference>
<protein>
    <submittedName>
        <fullName evidence="8">Uncharacterized protein</fullName>
    </submittedName>
</protein>
<evidence type="ECO:0000313" key="9">
    <source>
        <dbReference type="Proteomes" id="UP001177140"/>
    </source>
</evidence>
<keyword evidence="5 7" id="KW-1133">Transmembrane helix</keyword>
<dbReference type="PANTHER" id="PTHR10332:SF30">
    <property type="entry name" value="EQUILIBRATIVE NUCLEOTIDE TRANSPORTER 2"/>
    <property type="match status" value="1"/>
</dbReference>
<feature type="transmembrane region" description="Helical" evidence="7">
    <location>
        <begin position="81"/>
        <end position="101"/>
    </location>
</feature>
<reference evidence="8" key="1">
    <citation type="submission" date="2022-03" db="EMBL/GenBank/DDBJ databases">
        <title>A functionally conserved STORR gene fusion in Papaver species that diverged 16.8 million years ago.</title>
        <authorList>
            <person name="Catania T."/>
        </authorList>
    </citation>
    <scope>NUCLEOTIDE SEQUENCE</scope>
    <source>
        <strain evidence="8">S-191538</strain>
    </source>
</reference>
<organism evidence="8 9">
    <name type="scientific">Papaver nudicaule</name>
    <name type="common">Iceland poppy</name>
    <dbReference type="NCBI Taxonomy" id="74823"/>
    <lineage>
        <taxon>Eukaryota</taxon>
        <taxon>Viridiplantae</taxon>
        <taxon>Streptophyta</taxon>
        <taxon>Embryophyta</taxon>
        <taxon>Tracheophyta</taxon>
        <taxon>Spermatophyta</taxon>
        <taxon>Magnoliopsida</taxon>
        <taxon>Ranunculales</taxon>
        <taxon>Papaveraceae</taxon>
        <taxon>Papaveroideae</taxon>
        <taxon>Papaver</taxon>
    </lineage>
</organism>
<dbReference type="InterPro" id="IPR002259">
    <property type="entry name" value="Eqnu_transpt"/>
</dbReference>
<evidence type="ECO:0000256" key="2">
    <source>
        <dbReference type="ARBA" id="ARBA00007965"/>
    </source>
</evidence>
<dbReference type="GO" id="GO:0005337">
    <property type="term" value="F:nucleoside transmembrane transporter activity"/>
    <property type="evidence" value="ECO:0007669"/>
    <property type="project" value="InterPro"/>
</dbReference>
<evidence type="ECO:0000256" key="3">
    <source>
        <dbReference type="ARBA" id="ARBA00022448"/>
    </source>
</evidence>
<feature type="transmembrane region" description="Helical" evidence="7">
    <location>
        <begin position="51"/>
        <end position="69"/>
    </location>
</feature>